<comment type="caution">
    <text evidence="22">The sequence shown here is derived from an EMBL/GenBank/DDBJ whole genome shotgun (WGS) entry which is preliminary data.</text>
</comment>
<dbReference type="EMBL" id="JADFTS010000004">
    <property type="protein sequence ID" value="KAF9608244.1"/>
    <property type="molecule type" value="Genomic_DNA"/>
</dbReference>
<dbReference type="GO" id="GO:0005886">
    <property type="term" value="C:plasma membrane"/>
    <property type="evidence" value="ECO:0007669"/>
    <property type="project" value="UniProtKB-SubCell"/>
</dbReference>
<feature type="transmembrane region" description="Helical" evidence="20">
    <location>
        <begin position="80"/>
        <end position="97"/>
    </location>
</feature>
<evidence type="ECO:0000256" key="8">
    <source>
        <dbReference type="ARBA" id="ARBA00022692"/>
    </source>
</evidence>
<evidence type="ECO:0000256" key="18">
    <source>
        <dbReference type="PROSITE-ProRule" id="PRU10141"/>
    </source>
</evidence>
<feature type="region of interest" description="Disordered" evidence="19">
    <location>
        <begin position="726"/>
        <end position="747"/>
    </location>
</feature>
<dbReference type="Gene3D" id="3.30.200.20">
    <property type="entry name" value="Phosphorylase Kinase, domain 1"/>
    <property type="match status" value="1"/>
</dbReference>
<evidence type="ECO:0000256" key="14">
    <source>
        <dbReference type="ARBA" id="ARBA00022989"/>
    </source>
</evidence>
<evidence type="ECO:0000256" key="4">
    <source>
        <dbReference type="ARBA" id="ARBA00012513"/>
    </source>
</evidence>
<dbReference type="PROSITE" id="PS50011">
    <property type="entry name" value="PROTEIN_KINASE_DOM"/>
    <property type="match status" value="1"/>
</dbReference>
<comment type="subcellular location">
    <subcellularLocation>
        <location evidence="1">Cell membrane</location>
        <topology evidence="1">Single-pass type I membrane protein</topology>
    </subcellularLocation>
</comment>
<feature type="binding site" evidence="18">
    <location>
        <position position="451"/>
    </location>
    <ligand>
        <name>ATP</name>
        <dbReference type="ChEBI" id="CHEBI:30616"/>
    </ligand>
</feature>
<dbReference type="SUPFAM" id="SSF49899">
    <property type="entry name" value="Concanavalin A-like lectins/glucanases"/>
    <property type="match status" value="1"/>
</dbReference>
<keyword evidence="10" id="KW-0430">Lectin</keyword>
<keyword evidence="16" id="KW-0675">Receptor</keyword>
<dbReference type="PROSITE" id="PS00108">
    <property type="entry name" value="PROTEIN_KINASE_ST"/>
    <property type="match status" value="1"/>
</dbReference>
<dbReference type="PANTHER" id="PTHR27007">
    <property type="match status" value="1"/>
</dbReference>
<dbReference type="InterPro" id="IPR017441">
    <property type="entry name" value="Protein_kinase_ATP_BS"/>
</dbReference>
<evidence type="ECO:0000256" key="6">
    <source>
        <dbReference type="ARBA" id="ARBA00022527"/>
    </source>
</evidence>
<evidence type="ECO:0000256" key="20">
    <source>
        <dbReference type="SAM" id="Phobius"/>
    </source>
</evidence>
<accession>A0A835LYX2</accession>
<evidence type="ECO:0000259" key="21">
    <source>
        <dbReference type="PROSITE" id="PS50011"/>
    </source>
</evidence>
<evidence type="ECO:0000256" key="17">
    <source>
        <dbReference type="ARBA" id="ARBA00023180"/>
    </source>
</evidence>
<evidence type="ECO:0000256" key="13">
    <source>
        <dbReference type="ARBA" id="ARBA00022840"/>
    </source>
</evidence>
<dbReference type="FunFam" id="3.30.200.20:FF:000168">
    <property type="entry name" value="L-type lectin-domain containing receptor kinase IX.1"/>
    <property type="match status" value="1"/>
</dbReference>
<comment type="similarity">
    <text evidence="2">In the N-terminal section; belongs to the leguminous lectin family.</text>
</comment>
<dbReference type="CDD" id="cd06899">
    <property type="entry name" value="lectin_legume_LecRK_Arcelin_ConA"/>
    <property type="match status" value="1"/>
</dbReference>
<dbReference type="CDD" id="cd14066">
    <property type="entry name" value="STKc_IRAK"/>
    <property type="match status" value="1"/>
</dbReference>
<evidence type="ECO:0000256" key="12">
    <source>
        <dbReference type="ARBA" id="ARBA00022777"/>
    </source>
</evidence>
<evidence type="ECO:0000256" key="2">
    <source>
        <dbReference type="ARBA" id="ARBA00008536"/>
    </source>
</evidence>
<dbReference type="GO" id="GO:0002229">
    <property type="term" value="P:defense response to oomycetes"/>
    <property type="evidence" value="ECO:0007669"/>
    <property type="project" value="UniProtKB-ARBA"/>
</dbReference>
<dbReference type="InterPro" id="IPR008271">
    <property type="entry name" value="Ser/Thr_kinase_AS"/>
</dbReference>
<organism evidence="22 23">
    <name type="scientific">Coptis chinensis</name>
    <dbReference type="NCBI Taxonomy" id="261450"/>
    <lineage>
        <taxon>Eukaryota</taxon>
        <taxon>Viridiplantae</taxon>
        <taxon>Streptophyta</taxon>
        <taxon>Embryophyta</taxon>
        <taxon>Tracheophyta</taxon>
        <taxon>Spermatophyta</taxon>
        <taxon>Magnoliopsida</taxon>
        <taxon>Ranunculales</taxon>
        <taxon>Ranunculaceae</taxon>
        <taxon>Coptidoideae</taxon>
        <taxon>Coptis</taxon>
    </lineage>
</organism>
<evidence type="ECO:0000313" key="22">
    <source>
        <dbReference type="EMBL" id="KAF9608244.1"/>
    </source>
</evidence>
<evidence type="ECO:0000256" key="7">
    <source>
        <dbReference type="ARBA" id="ARBA00022679"/>
    </source>
</evidence>
<keyword evidence="7" id="KW-0808">Transferase</keyword>
<evidence type="ECO:0000256" key="15">
    <source>
        <dbReference type="ARBA" id="ARBA00023136"/>
    </source>
</evidence>
<keyword evidence="17" id="KW-0325">Glycoprotein</keyword>
<name>A0A835LYX2_9MAGN</name>
<evidence type="ECO:0000256" key="16">
    <source>
        <dbReference type="ARBA" id="ARBA00023170"/>
    </source>
</evidence>
<comment type="similarity">
    <text evidence="3">In the C-terminal section; belongs to the protein kinase superfamily. Ser/Thr protein kinase family.</text>
</comment>
<evidence type="ECO:0000313" key="23">
    <source>
        <dbReference type="Proteomes" id="UP000631114"/>
    </source>
</evidence>
<keyword evidence="15 20" id="KW-0472">Membrane</keyword>
<dbReference type="InterPro" id="IPR050528">
    <property type="entry name" value="L-type_Lectin-RKs"/>
</dbReference>
<dbReference type="EC" id="2.7.11.1" evidence="4"/>
<keyword evidence="13 18" id="KW-0067">ATP-binding</keyword>
<keyword evidence="6" id="KW-0723">Serine/threonine-protein kinase</keyword>
<dbReference type="InterPro" id="IPR019825">
    <property type="entry name" value="Lectin_legB_Mn/Ca_BS"/>
</dbReference>
<dbReference type="OrthoDB" id="2014828at2759"/>
<keyword evidence="11 18" id="KW-0547">Nucleotide-binding</keyword>
<evidence type="ECO:0000256" key="3">
    <source>
        <dbReference type="ARBA" id="ARBA00010217"/>
    </source>
</evidence>
<dbReference type="AlphaFoldDB" id="A0A835LYX2"/>
<dbReference type="GO" id="GO:0005524">
    <property type="term" value="F:ATP binding"/>
    <property type="evidence" value="ECO:0007669"/>
    <property type="project" value="UniProtKB-UniRule"/>
</dbReference>
<dbReference type="PROSITE" id="PS00307">
    <property type="entry name" value="LECTIN_LEGUME_BETA"/>
    <property type="match status" value="1"/>
</dbReference>
<dbReference type="InterPro" id="IPR001220">
    <property type="entry name" value="Legume_lectin_dom"/>
</dbReference>
<dbReference type="SUPFAM" id="SSF56112">
    <property type="entry name" value="Protein kinase-like (PK-like)"/>
    <property type="match status" value="1"/>
</dbReference>
<feature type="domain" description="Protein kinase" evidence="21">
    <location>
        <begin position="422"/>
        <end position="693"/>
    </location>
</feature>
<reference evidence="22 23" key="1">
    <citation type="submission" date="2020-10" db="EMBL/GenBank/DDBJ databases">
        <title>The Coptis chinensis genome and diversification of protoberbering-type alkaloids.</title>
        <authorList>
            <person name="Wang B."/>
            <person name="Shu S."/>
            <person name="Song C."/>
            <person name="Liu Y."/>
        </authorList>
    </citation>
    <scope>NUCLEOTIDE SEQUENCE [LARGE SCALE GENOMIC DNA]</scope>
    <source>
        <strain evidence="22">HL-2020</strain>
        <tissue evidence="22">Leaf</tissue>
    </source>
</reference>
<dbReference type="PROSITE" id="PS00107">
    <property type="entry name" value="PROTEIN_KINASE_ATP"/>
    <property type="match status" value="1"/>
</dbReference>
<keyword evidence="23" id="KW-1185">Reference proteome</keyword>
<dbReference type="Gene3D" id="2.60.120.200">
    <property type="match status" value="1"/>
</dbReference>
<evidence type="ECO:0000256" key="1">
    <source>
        <dbReference type="ARBA" id="ARBA00004251"/>
    </source>
</evidence>
<protein>
    <recommendedName>
        <fullName evidence="4">non-specific serine/threonine protein kinase</fullName>
        <ecNumber evidence="4">2.7.11.1</ecNumber>
    </recommendedName>
</protein>
<dbReference type="Pfam" id="PF00139">
    <property type="entry name" value="Lectin_legB"/>
    <property type="match status" value="1"/>
</dbReference>
<evidence type="ECO:0000256" key="10">
    <source>
        <dbReference type="ARBA" id="ARBA00022734"/>
    </source>
</evidence>
<dbReference type="InterPro" id="IPR013320">
    <property type="entry name" value="ConA-like_dom_sf"/>
</dbReference>
<keyword evidence="5" id="KW-1003">Cell membrane</keyword>
<gene>
    <name evidence="22" type="ORF">IFM89_008199</name>
</gene>
<evidence type="ECO:0000256" key="5">
    <source>
        <dbReference type="ARBA" id="ARBA00022475"/>
    </source>
</evidence>
<dbReference type="Gene3D" id="1.10.510.10">
    <property type="entry name" value="Transferase(Phosphotransferase) domain 1"/>
    <property type="match status" value="1"/>
</dbReference>
<sequence>MKTERVTSLNCLFLNNESFEASGGLTPSRLVTWYTVVEISLLKRVHELIRKVFISTSVDLLSHTMAFFKSRKFRTPATKTIFSLLQLFMLLVFIPSMKATTFNYPSFESVPKNLILQGNASSASGHIQLTTNRRDAVSTDSVGRAVYAEAVHLWDSVSGEVADFTTHFSFVIKRLSSDYGADGLAFFLAPNGSDIPPGSNGYGELLGLYSRNSSSDYPLVAVEFDTFPNQWDIWDDHVGIDINSINSTVIWNATQLKDRPTANVWVSYTSSTKNLSVYLTFDSNPAFNGSSILSHVVDLKNILPEWITVGFSAATGQQSQLHTILSWEFNSTEFPSSPGNGGGNGTGGGEDKSTIRLVVGLVVGASVLVIGLASILFVWRKRSNQKKEEDEVLDILTDEDYEKGTGPKRFTYGELARATRNFTEEGKLGEGGFGGVYRGILSDSNADVAVKRVSRGSSQGKKEFVSEVKIISQLRHRNLVQLSGWCHERGEFILVYEFMPNGSLDFHLFGGRTMLTWVLRYKIALGLASALLYLHEEWEQCVVHRDIKSSNVMLDSSFNAKLGDFGLARFVDHQLGVKTTMLAGTMGYLAPECVVTGKAGKESDVYSFGVVALEIACGRRVVEPKEEESKVGLVAWVWVLYGSGRLLEAADTKLRMDFDEEEIQRLMIVGLWCASLDHNLRPSMKQAISVLNFEAPLPDLPSKMSVPTYFTPSTQDLEFSYASSSCATDTQGNQSQASGRSFSSNSSIVSNYSASASLLKSAPR</sequence>
<dbReference type="InterPro" id="IPR011009">
    <property type="entry name" value="Kinase-like_dom_sf"/>
</dbReference>
<dbReference type="GO" id="GO:0030246">
    <property type="term" value="F:carbohydrate binding"/>
    <property type="evidence" value="ECO:0007669"/>
    <property type="project" value="UniProtKB-KW"/>
</dbReference>
<evidence type="ECO:0000256" key="9">
    <source>
        <dbReference type="ARBA" id="ARBA00022729"/>
    </source>
</evidence>
<evidence type="ECO:0000256" key="11">
    <source>
        <dbReference type="ARBA" id="ARBA00022741"/>
    </source>
</evidence>
<keyword evidence="12" id="KW-0418">Kinase</keyword>
<dbReference type="GO" id="GO:0004674">
    <property type="term" value="F:protein serine/threonine kinase activity"/>
    <property type="evidence" value="ECO:0007669"/>
    <property type="project" value="UniProtKB-KW"/>
</dbReference>
<keyword evidence="14 20" id="KW-1133">Transmembrane helix</keyword>
<dbReference type="InterPro" id="IPR000719">
    <property type="entry name" value="Prot_kinase_dom"/>
</dbReference>
<dbReference type="Proteomes" id="UP000631114">
    <property type="component" value="Unassembled WGS sequence"/>
</dbReference>
<feature type="compositionally biased region" description="Low complexity" evidence="19">
    <location>
        <begin position="733"/>
        <end position="747"/>
    </location>
</feature>
<keyword evidence="9" id="KW-0732">Signal</keyword>
<evidence type="ECO:0000256" key="19">
    <source>
        <dbReference type="SAM" id="MobiDB-lite"/>
    </source>
</evidence>
<dbReference type="SMART" id="SM00220">
    <property type="entry name" value="S_TKc"/>
    <property type="match status" value="1"/>
</dbReference>
<feature type="transmembrane region" description="Helical" evidence="20">
    <location>
        <begin position="357"/>
        <end position="379"/>
    </location>
</feature>
<dbReference type="Pfam" id="PF00069">
    <property type="entry name" value="Pkinase"/>
    <property type="match status" value="1"/>
</dbReference>
<keyword evidence="8 20" id="KW-0812">Transmembrane</keyword>
<dbReference type="FunFam" id="1.10.510.10:FF:000240">
    <property type="entry name" value="Lectin-domain containing receptor kinase A4.3"/>
    <property type="match status" value="1"/>
</dbReference>
<proteinExistence type="inferred from homology"/>